<dbReference type="KEGG" id="btab:109031893"/>
<evidence type="ECO:0000313" key="9">
    <source>
        <dbReference type="Proteomes" id="UP001152759"/>
    </source>
</evidence>
<feature type="compositionally biased region" description="Basic and acidic residues" evidence="6">
    <location>
        <begin position="592"/>
        <end position="603"/>
    </location>
</feature>
<reference evidence="8" key="1">
    <citation type="submission" date="2021-12" db="EMBL/GenBank/DDBJ databases">
        <authorList>
            <person name="King R."/>
        </authorList>
    </citation>
    <scope>NUCLEOTIDE SEQUENCE</scope>
</reference>
<evidence type="ECO:0000256" key="6">
    <source>
        <dbReference type="SAM" id="MobiDB-lite"/>
    </source>
</evidence>
<dbReference type="GO" id="GO:0000977">
    <property type="term" value="F:RNA polymerase II transcription regulatory region sequence-specific DNA binding"/>
    <property type="evidence" value="ECO:0007669"/>
    <property type="project" value="TreeGrafter"/>
</dbReference>
<feature type="compositionally biased region" description="Polar residues" evidence="6">
    <location>
        <begin position="16"/>
        <end position="32"/>
    </location>
</feature>
<dbReference type="Gene3D" id="3.30.160.60">
    <property type="entry name" value="Classic Zinc Finger"/>
    <property type="match status" value="2"/>
</dbReference>
<keyword evidence="1" id="KW-0479">Metal-binding</keyword>
<dbReference type="Pfam" id="PF00096">
    <property type="entry name" value="zf-C2H2"/>
    <property type="match status" value="1"/>
</dbReference>
<dbReference type="SMART" id="SM00355">
    <property type="entry name" value="ZnF_C2H2"/>
    <property type="match status" value="7"/>
</dbReference>
<proteinExistence type="predicted"/>
<dbReference type="PANTHER" id="PTHR24409:SF295">
    <property type="entry name" value="AZ2-RELATED"/>
    <property type="match status" value="1"/>
</dbReference>
<feature type="compositionally biased region" description="Basic and acidic residues" evidence="6">
    <location>
        <begin position="288"/>
        <end position="298"/>
    </location>
</feature>
<dbReference type="InterPro" id="IPR036236">
    <property type="entry name" value="Znf_C2H2_sf"/>
</dbReference>
<dbReference type="PANTHER" id="PTHR24409">
    <property type="entry name" value="ZINC FINGER PROTEIN 142"/>
    <property type="match status" value="1"/>
</dbReference>
<dbReference type="GO" id="GO:0005634">
    <property type="term" value="C:nucleus"/>
    <property type="evidence" value="ECO:0007669"/>
    <property type="project" value="TreeGrafter"/>
</dbReference>
<feature type="domain" description="C2H2-type" evidence="7">
    <location>
        <begin position="788"/>
        <end position="810"/>
    </location>
</feature>
<feature type="region of interest" description="Disordered" evidence="6">
    <location>
        <begin position="1"/>
        <end position="34"/>
    </location>
</feature>
<feature type="compositionally biased region" description="Basic and acidic residues" evidence="6">
    <location>
        <begin position="653"/>
        <end position="676"/>
    </location>
</feature>
<dbReference type="GO" id="GO:0000981">
    <property type="term" value="F:DNA-binding transcription factor activity, RNA polymerase II-specific"/>
    <property type="evidence" value="ECO:0007669"/>
    <property type="project" value="TreeGrafter"/>
</dbReference>
<evidence type="ECO:0000256" key="2">
    <source>
        <dbReference type="ARBA" id="ARBA00022737"/>
    </source>
</evidence>
<organism evidence="8 9">
    <name type="scientific">Bemisia tabaci</name>
    <name type="common">Sweetpotato whitefly</name>
    <name type="synonym">Aleurodes tabaci</name>
    <dbReference type="NCBI Taxonomy" id="7038"/>
    <lineage>
        <taxon>Eukaryota</taxon>
        <taxon>Metazoa</taxon>
        <taxon>Ecdysozoa</taxon>
        <taxon>Arthropoda</taxon>
        <taxon>Hexapoda</taxon>
        <taxon>Insecta</taxon>
        <taxon>Pterygota</taxon>
        <taxon>Neoptera</taxon>
        <taxon>Paraneoptera</taxon>
        <taxon>Hemiptera</taxon>
        <taxon>Sternorrhyncha</taxon>
        <taxon>Aleyrodoidea</taxon>
        <taxon>Aleyrodidae</taxon>
        <taxon>Aleyrodinae</taxon>
        <taxon>Bemisia</taxon>
    </lineage>
</organism>
<evidence type="ECO:0000259" key="7">
    <source>
        <dbReference type="PROSITE" id="PS50157"/>
    </source>
</evidence>
<keyword evidence="3 5" id="KW-0863">Zinc-finger</keyword>
<feature type="compositionally biased region" description="Basic and acidic residues" evidence="6">
    <location>
        <begin position="484"/>
        <end position="493"/>
    </location>
</feature>
<dbReference type="PROSITE" id="PS00028">
    <property type="entry name" value="ZINC_FINGER_C2H2_1"/>
    <property type="match status" value="4"/>
</dbReference>
<feature type="region of interest" description="Disordered" evidence="6">
    <location>
        <begin position="580"/>
        <end position="613"/>
    </location>
</feature>
<protein>
    <recommendedName>
        <fullName evidence="7">C2H2-type domain-containing protein</fullName>
    </recommendedName>
</protein>
<dbReference type="AlphaFoldDB" id="A0A9P0F107"/>
<dbReference type="EMBL" id="OU963871">
    <property type="protein sequence ID" value="CAH0383804.1"/>
    <property type="molecule type" value="Genomic_DNA"/>
</dbReference>
<dbReference type="GO" id="GO:0008270">
    <property type="term" value="F:zinc ion binding"/>
    <property type="evidence" value="ECO:0007669"/>
    <property type="project" value="UniProtKB-KW"/>
</dbReference>
<keyword evidence="2" id="KW-0677">Repeat</keyword>
<feature type="region of interest" description="Disordered" evidence="6">
    <location>
        <begin position="645"/>
        <end position="685"/>
    </location>
</feature>
<gene>
    <name evidence="8" type="ORF">BEMITA_LOCUS3216</name>
</gene>
<feature type="region of interest" description="Disordered" evidence="6">
    <location>
        <begin position="465"/>
        <end position="544"/>
    </location>
</feature>
<evidence type="ECO:0000256" key="3">
    <source>
        <dbReference type="ARBA" id="ARBA00022771"/>
    </source>
</evidence>
<keyword evidence="4" id="KW-0862">Zinc</keyword>
<feature type="domain" description="C2H2-type" evidence="7">
    <location>
        <begin position="755"/>
        <end position="781"/>
    </location>
</feature>
<feature type="compositionally biased region" description="Basic and acidic residues" evidence="6">
    <location>
        <begin position="523"/>
        <end position="544"/>
    </location>
</feature>
<sequence>MEEGAEARDSRPSKTFHLSKSMHNSADGSSGESLCLATKSKTGTEEEFIKNEPGAYPLLKVLKINNATFSDSTEPSVTSVDRSLEWTVMNIKPEPDDQPLVQVFKSEDSIPGIGYDDFEPTIGPDPACGELVVHIKNETTVSPKMNVLEENDASFIGSSPVEDRPLKDAKTEFSGNFYEPRSYLTMVEYAQSDVGHDKISRNDRAYLSLAHSNSSYDVKSITFNLVPFGIESDKTQNVAVACNNKFKRHTETELIASEAEKESYDPDTNHGATRISSANHQTPNRIGAAERKTKREGKNQTIGSLTNDQTLIRIGTAKRETKREGKNQAVGSSANDQTPIRICAAVRKTKREGKNQVIRTRNKTFNDPTATHTSVRTSIRVSATKQKKNHIVKDQVVSAKGHISGNYAARHTSSTEHQTSVHDCAKHHKKNQQAFDQAIEADRKNFDNFPAARLTLTRERASVKIEATEPRKKQKGKKQISRAEVIKSQDSEATRTSPINDPIPSRFGVTKRKRQTPNRRCKKETIRAKKENCNEPKASKSKEMRKCMRQHSGVENETSALAPNLKVRSLRSTVTSDKATAMYRRNPSGKFSSKDGECQETPKSKAQVSRSKAYNSAYAKDGKVPIPTSQHSVTQDVTTAMHHRNHCGKLSSKRNESQEARKGKDQVSRVEDDSAHPRNVSVPTSHTVTFDKTTGLSRCNPCRKLFSRKENAIKHLLYSCEAAASRKKKLAGVSFGYVSRTPECFNGAKKERPWCRKCRKYFSCPDSLQKHMKSVHGRTRPAGPERTFECGECGKSYLSRDYLKVHLARHRQWANTASRVCGVCRASFADSYSFSRHMRWAHRPAPKPLSSTLRPSCEGCGSSFSKSSCLTKHLKRPGIRDFTVTKAGRKCDVCGRVFSREAFLKCHLVSRFRSDGKVCRLCCAYFDEPRELDDHCRSEHPKIEESDEKNAPREPESEAFVVPPVYSCHHCGVGYRKKGYLSNHIHRRCAAIEL</sequence>
<feature type="compositionally biased region" description="Basic and acidic residues" evidence="6">
    <location>
        <begin position="1"/>
        <end position="12"/>
    </location>
</feature>
<evidence type="ECO:0000256" key="5">
    <source>
        <dbReference type="PROSITE-ProRule" id="PRU00042"/>
    </source>
</evidence>
<name>A0A9P0F107_BEMTA</name>
<dbReference type="FunFam" id="3.30.160.60:FF:000446">
    <property type="entry name" value="Zinc finger protein"/>
    <property type="match status" value="1"/>
</dbReference>
<dbReference type="Proteomes" id="UP001152759">
    <property type="component" value="Chromosome 10"/>
</dbReference>
<dbReference type="InterPro" id="IPR013087">
    <property type="entry name" value="Znf_C2H2_type"/>
</dbReference>
<accession>A0A9P0F107</accession>
<feature type="region of interest" description="Disordered" evidence="6">
    <location>
        <begin position="257"/>
        <end position="307"/>
    </location>
</feature>
<feature type="compositionally biased region" description="Polar residues" evidence="6">
    <location>
        <begin position="604"/>
        <end position="613"/>
    </location>
</feature>
<keyword evidence="9" id="KW-1185">Reference proteome</keyword>
<feature type="compositionally biased region" description="Basic residues" evidence="6">
    <location>
        <begin position="509"/>
        <end position="522"/>
    </location>
</feature>
<feature type="compositionally biased region" description="Polar residues" evidence="6">
    <location>
        <begin position="270"/>
        <end position="284"/>
    </location>
</feature>
<feature type="compositionally biased region" description="Basic and acidic residues" evidence="6">
    <location>
        <begin position="258"/>
        <end position="268"/>
    </location>
</feature>
<evidence type="ECO:0000256" key="1">
    <source>
        <dbReference type="ARBA" id="ARBA00022723"/>
    </source>
</evidence>
<evidence type="ECO:0000256" key="4">
    <source>
        <dbReference type="ARBA" id="ARBA00022833"/>
    </source>
</evidence>
<dbReference type="SUPFAM" id="SSF57667">
    <property type="entry name" value="beta-beta-alpha zinc fingers"/>
    <property type="match status" value="2"/>
</dbReference>
<dbReference type="PROSITE" id="PS50157">
    <property type="entry name" value="ZINC_FINGER_C2H2_2"/>
    <property type="match status" value="2"/>
</dbReference>
<evidence type="ECO:0000313" key="8">
    <source>
        <dbReference type="EMBL" id="CAH0383804.1"/>
    </source>
</evidence>